<reference evidence="1" key="1">
    <citation type="submission" date="2020-04" db="EMBL/GenBank/DDBJ databases">
        <authorList>
            <person name="Alioto T."/>
            <person name="Alioto T."/>
            <person name="Gomez Garrido J."/>
        </authorList>
    </citation>
    <scope>NUCLEOTIDE SEQUENCE</scope>
    <source>
        <strain evidence="1">A484AB</strain>
    </source>
</reference>
<keyword evidence="2" id="KW-1185">Reference proteome</keyword>
<name>A0A6S7IWQ2_PARCT</name>
<sequence>MNYTRTCRHLTQCGKRKLEASSTQPKEKGKTDSSALLTHLPFPDRLSIKVETAIASGNVLSARKQLIAAVGLGFFYDLVTHPQHGDYKRMAIRTCEKFPELKDANSSTFWVRKDMKKIVPQFAMKKSIDNLRSSFQKIIRKDGKISNADVVDAVQYVEKNYQKKGSSPSKISDAYFKDKDVEFKLVCLSTKEEVRKETKRIMPDFSFKIMERLGDGIKNVSKKNEINNQVVVSAVRLIEKKTVNL</sequence>
<accession>A0A6S7IWQ2</accession>
<proteinExistence type="predicted"/>
<evidence type="ECO:0000313" key="2">
    <source>
        <dbReference type="Proteomes" id="UP001152795"/>
    </source>
</evidence>
<dbReference type="OrthoDB" id="6419603at2759"/>
<evidence type="ECO:0000313" key="1">
    <source>
        <dbReference type="EMBL" id="CAB4022226.1"/>
    </source>
</evidence>
<dbReference type="AlphaFoldDB" id="A0A6S7IWQ2"/>
<dbReference type="Proteomes" id="UP001152795">
    <property type="component" value="Unassembled WGS sequence"/>
</dbReference>
<dbReference type="EMBL" id="CACRXK020011871">
    <property type="protein sequence ID" value="CAB4022226.1"/>
    <property type="molecule type" value="Genomic_DNA"/>
</dbReference>
<protein>
    <submittedName>
        <fullName evidence="1">Uncharacterized protein</fullName>
    </submittedName>
</protein>
<comment type="caution">
    <text evidence="1">The sequence shown here is derived from an EMBL/GenBank/DDBJ whole genome shotgun (WGS) entry which is preliminary data.</text>
</comment>
<organism evidence="1 2">
    <name type="scientific">Paramuricea clavata</name>
    <name type="common">Red gorgonian</name>
    <name type="synonym">Violescent sea-whip</name>
    <dbReference type="NCBI Taxonomy" id="317549"/>
    <lineage>
        <taxon>Eukaryota</taxon>
        <taxon>Metazoa</taxon>
        <taxon>Cnidaria</taxon>
        <taxon>Anthozoa</taxon>
        <taxon>Octocorallia</taxon>
        <taxon>Malacalcyonacea</taxon>
        <taxon>Plexauridae</taxon>
        <taxon>Paramuricea</taxon>
    </lineage>
</organism>
<gene>
    <name evidence="1" type="ORF">PACLA_8A028425</name>
</gene>